<name>A0A7R9NU41_9NEOP</name>
<dbReference type="AlphaFoldDB" id="A0A7R9NU41"/>
<proteinExistence type="predicted"/>
<gene>
    <name evidence="1" type="ORF">TTEB3V08_LOCUS4642</name>
</gene>
<evidence type="ECO:0000313" key="1">
    <source>
        <dbReference type="EMBL" id="CAD7456615.1"/>
    </source>
</evidence>
<accession>A0A7R9NU41</accession>
<sequence>MAEQLLKLVRTFLWRPLVAKRLDLNPRTMAATTSVNLRSVVRSVAVLLVGMVLAWPVSGLPTQKFRDLSGNCVASCSNRRYQRSLRKLCVKLALRCLESRYLTHNDPLREGFQEYHADNNLDPDDSVVRHLDSIGIDDIYQKAAILQSDVISVVLELSSRVQSGLTSVKESLLLPGVASRCSKHKIDLFGLRSSNDV</sequence>
<reference evidence="1" key="1">
    <citation type="submission" date="2020-11" db="EMBL/GenBank/DDBJ databases">
        <authorList>
            <person name="Tran Van P."/>
        </authorList>
    </citation>
    <scope>NUCLEOTIDE SEQUENCE</scope>
</reference>
<dbReference type="EMBL" id="OE001345">
    <property type="protein sequence ID" value="CAD7456615.1"/>
    <property type="molecule type" value="Genomic_DNA"/>
</dbReference>
<protein>
    <submittedName>
        <fullName evidence="1">Uncharacterized protein</fullName>
    </submittedName>
</protein>
<organism evidence="1">
    <name type="scientific">Timema tahoe</name>
    <dbReference type="NCBI Taxonomy" id="61484"/>
    <lineage>
        <taxon>Eukaryota</taxon>
        <taxon>Metazoa</taxon>
        <taxon>Ecdysozoa</taxon>
        <taxon>Arthropoda</taxon>
        <taxon>Hexapoda</taxon>
        <taxon>Insecta</taxon>
        <taxon>Pterygota</taxon>
        <taxon>Neoptera</taxon>
        <taxon>Polyneoptera</taxon>
        <taxon>Phasmatodea</taxon>
        <taxon>Timematodea</taxon>
        <taxon>Timematoidea</taxon>
        <taxon>Timematidae</taxon>
        <taxon>Timema</taxon>
    </lineage>
</organism>